<gene>
    <name evidence="1" type="ORF">NIES1031_12485</name>
</gene>
<dbReference type="OrthoDB" id="464679at2"/>
<sequence>MTQVTPEDIAKFREKLQDPDAATALAEIEDCEGNLEDATMVLAIRVGQQPDIANAEWLESLAKKCRAIICREENRNALLSDDYAAVIRSLATTKICPPLLITPVLMYVLQQGVDSFCEPLDTIS</sequence>
<evidence type="ECO:0000313" key="2">
    <source>
        <dbReference type="Proteomes" id="UP000185984"/>
    </source>
</evidence>
<dbReference type="STRING" id="247279.NIES1031_12485"/>
<reference evidence="1 2" key="1">
    <citation type="submission" date="2016-11" db="EMBL/GenBank/DDBJ databases">
        <title>Draft Genome Sequences of Nine Cyanobacterial Strains from Diverse Habitats.</title>
        <authorList>
            <person name="Zhu T."/>
            <person name="Hou S."/>
            <person name="Lu X."/>
            <person name="Hess W.R."/>
        </authorList>
    </citation>
    <scope>NUCLEOTIDE SEQUENCE [LARGE SCALE GENOMIC DNA]</scope>
    <source>
        <strain evidence="1 2">5.2 s.c.1</strain>
    </source>
</reference>
<evidence type="ECO:0000313" key="1">
    <source>
        <dbReference type="EMBL" id="OKH25812.1"/>
    </source>
</evidence>
<comment type="caution">
    <text evidence="1">The sequence shown here is derived from an EMBL/GenBank/DDBJ whole genome shotgun (WGS) entry which is preliminary data.</text>
</comment>
<dbReference type="AlphaFoldDB" id="A0A1U7HQE6"/>
<name>A0A1U7HQE6_9CHRO</name>
<proteinExistence type="predicted"/>
<dbReference type="RefSeq" id="WP_073549713.1">
    <property type="nucleotide sequence ID" value="NZ_CAWMVK010000043.1"/>
</dbReference>
<dbReference type="Proteomes" id="UP000185984">
    <property type="component" value="Unassembled WGS sequence"/>
</dbReference>
<keyword evidence="2" id="KW-1185">Reference proteome</keyword>
<organism evidence="1 2">
    <name type="scientific">Chroogloeocystis siderophila 5.2 s.c.1</name>
    <dbReference type="NCBI Taxonomy" id="247279"/>
    <lineage>
        <taxon>Bacteria</taxon>
        <taxon>Bacillati</taxon>
        <taxon>Cyanobacteriota</taxon>
        <taxon>Cyanophyceae</taxon>
        <taxon>Oscillatoriophycideae</taxon>
        <taxon>Chroococcales</taxon>
        <taxon>Chroococcaceae</taxon>
        <taxon>Chroogloeocystis</taxon>
    </lineage>
</organism>
<accession>A0A1U7HQE6</accession>
<dbReference type="EMBL" id="MRCC01000009">
    <property type="protein sequence ID" value="OKH25812.1"/>
    <property type="molecule type" value="Genomic_DNA"/>
</dbReference>
<protein>
    <submittedName>
        <fullName evidence="1">Uncharacterized protein</fullName>
    </submittedName>
</protein>